<keyword evidence="2" id="KW-1185">Reference proteome</keyword>
<protein>
    <submittedName>
        <fullName evidence="1">Uncharacterized protein</fullName>
    </submittedName>
</protein>
<name>A0A7X6KTK4_9CELL</name>
<comment type="caution">
    <text evidence="1">The sequence shown here is derived from an EMBL/GenBank/DDBJ whole genome shotgun (WGS) entry which is preliminary data.</text>
</comment>
<evidence type="ECO:0000313" key="1">
    <source>
        <dbReference type="EMBL" id="NKY22056.1"/>
    </source>
</evidence>
<evidence type="ECO:0000313" key="2">
    <source>
        <dbReference type="Proteomes" id="UP000581206"/>
    </source>
</evidence>
<dbReference type="Proteomes" id="UP000581206">
    <property type="component" value="Unassembled WGS sequence"/>
</dbReference>
<dbReference type="EMBL" id="JAAXOX010000002">
    <property type="protein sequence ID" value="NKY22056.1"/>
    <property type="molecule type" value="Genomic_DNA"/>
</dbReference>
<sequence length="97" mass="10777">MEPRKTLNPDVGSYTLKHIAEDYLGDYVSNGELIAASILSGFQHRRGTGFLNPNVYFAIRTPSKKAARLAADEAQQSRSQRWRGEHLRVAPEGMFGG</sequence>
<dbReference type="RefSeq" id="WP_168629169.1">
    <property type="nucleotide sequence ID" value="NZ_JAAXOX010000002.1"/>
</dbReference>
<proteinExistence type="predicted"/>
<organism evidence="1 2">
    <name type="scientific">Cellulomonas denverensis</name>
    <dbReference type="NCBI Taxonomy" id="264297"/>
    <lineage>
        <taxon>Bacteria</taxon>
        <taxon>Bacillati</taxon>
        <taxon>Actinomycetota</taxon>
        <taxon>Actinomycetes</taxon>
        <taxon>Micrococcales</taxon>
        <taxon>Cellulomonadaceae</taxon>
        <taxon>Cellulomonas</taxon>
    </lineage>
</organism>
<dbReference type="AlphaFoldDB" id="A0A7X6KTK4"/>
<gene>
    <name evidence="1" type="ORF">HGA03_05180</name>
</gene>
<reference evidence="1 2" key="1">
    <citation type="submission" date="2020-04" db="EMBL/GenBank/DDBJ databases">
        <title>MicrobeNet Type strains.</title>
        <authorList>
            <person name="Nicholson A.C."/>
        </authorList>
    </citation>
    <scope>NUCLEOTIDE SEQUENCE [LARGE SCALE GENOMIC DNA]</scope>
    <source>
        <strain evidence="1 2">ATCC BAA-788</strain>
    </source>
</reference>
<accession>A0A7X6KTK4</accession>